<feature type="compositionally biased region" description="Low complexity" evidence="3">
    <location>
        <begin position="459"/>
        <end position="468"/>
    </location>
</feature>
<reference evidence="6 7" key="1">
    <citation type="submission" date="2016-08" db="EMBL/GenBank/DDBJ databases">
        <title>A Parts List for Fungal Cellulosomes Revealed by Comparative Genomics.</title>
        <authorList>
            <consortium name="DOE Joint Genome Institute"/>
            <person name="Haitjema C.H."/>
            <person name="Gilmore S.P."/>
            <person name="Henske J.K."/>
            <person name="Solomon K.V."/>
            <person name="De Groot R."/>
            <person name="Kuo A."/>
            <person name="Mondo S.J."/>
            <person name="Salamov A.A."/>
            <person name="Labutti K."/>
            <person name="Zhao Z."/>
            <person name="Chiniquy J."/>
            <person name="Barry K."/>
            <person name="Brewer H.M."/>
            <person name="Purvine S.O."/>
            <person name="Wright A.T."/>
            <person name="Boxma B."/>
            <person name="Van Alen T."/>
            <person name="Hackstein J.H."/>
            <person name="Baker S.E."/>
            <person name="Grigoriev I.V."/>
            <person name="O'Malley M.A."/>
        </authorList>
    </citation>
    <scope>NUCLEOTIDE SEQUENCE [LARGE SCALE GENOMIC DNA]</scope>
    <source>
        <strain evidence="6 7">S4</strain>
    </source>
</reference>
<dbReference type="AlphaFoldDB" id="A0A1Y1XP33"/>
<dbReference type="STRING" id="1754192.A0A1Y1XP33"/>
<keyword evidence="4" id="KW-0472">Membrane</keyword>
<keyword evidence="4" id="KW-0812">Transmembrane</keyword>
<keyword evidence="1" id="KW-0433">Leucine-rich repeat</keyword>
<organism evidence="6 7">
    <name type="scientific">Anaeromyces robustus</name>
    <dbReference type="NCBI Taxonomy" id="1754192"/>
    <lineage>
        <taxon>Eukaryota</taxon>
        <taxon>Fungi</taxon>
        <taxon>Fungi incertae sedis</taxon>
        <taxon>Chytridiomycota</taxon>
        <taxon>Chytridiomycota incertae sedis</taxon>
        <taxon>Neocallimastigomycetes</taxon>
        <taxon>Neocallimastigales</taxon>
        <taxon>Neocallimastigaceae</taxon>
        <taxon>Anaeromyces</taxon>
    </lineage>
</organism>
<evidence type="ECO:0000256" key="3">
    <source>
        <dbReference type="SAM" id="MobiDB-lite"/>
    </source>
</evidence>
<dbReference type="Pfam" id="PF23598">
    <property type="entry name" value="LRR_14"/>
    <property type="match status" value="1"/>
</dbReference>
<sequence>MIMYSQDCQYINDLFKANSMAMEWNGNNCCDMQWGQNSKVKKRMVVKDNINFEEIEYNDDNEEYKKTIEYNNKDYKNNENNGDDKENENYEDNEGNKGNEENENNNNNNKVKRQEVENKIECKVIKNETKIISIKLQGNKNFQIKSEEFPKEFIQLSELKSLWLSKHKIKNLSSNIGNMKNLEELILINNGITGEIPNEIGELTHLVGLNLAGNKLKGPIPDSFSNLTNLTTLQLYNNHLEGPLPDLLLSLPIKTCTLNENHNLCLSDKAKFWDSECKNSITELCSDKSHNGKIGFVVFLIILLFISILVIFCFIYYRRHGYSIDNIKWEISNKKNFFKSHHSYSNSYSDYHRYYSNPNSNNNNNTKNNKKNNKQFSYYPSTKYNRSPKKKNYAEDKPVPSYSSKYLPSTDPYGYNKSLERKKSNNSNNNNNNMNMNIKNNHSHSRLHSQHSRKNSHVNNNNNNNKQQ</sequence>
<feature type="compositionally biased region" description="Low complexity" evidence="3">
    <location>
        <begin position="354"/>
        <end position="367"/>
    </location>
</feature>
<feature type="compositionally biased region" description="Basic residues" evidence="3">
    <location>
        <begin position="441"/>
        <end position="456"/>
    </location>
</feature>
<dbReference type="SUPFAM" id="SSF52058">
    <property type="entry name" value="L domain-like"/>
    <property type="match status" value="1"/>
</dbReference>
<dbReference type="Gene3D" id="3.80.10.10">
    <property type="entry name" value="Ribonuclease Inhibitor"/>
    <property type="match status" value="1"/>
</dbReference>
<dbReference type="OrthoDB" id="5340910at2759"/>
<dbReference type="PANTHER" id="PTHR48007">
    <property type="entry name" value="LEUCINE-RICH REPEAT RECEPTOR-LIKE PROTEIN KINASE PXC1"/>
    <property type="match status" value="1"/>
</dbReference>
<name>A0A1Y1XP33_9FUNG</name>
<evidence type="ECO:0000259" key="5">
    <source>
        <dbReference type="Pfam" id="PF23598"/>
    </source>
</evidence>
<feature type="compositionally biased region" description="Basic and acidic residues" evidence="3">
    <location>
        <begin position="70"/>
        <end position="100"/>
    </location>
</feature>
<accession>A0A1Y1XP33</accession>
<dbReference type="InterPro" id="IPR046959">
    <property type="entry name" value="PRK1-6/SRF4-like"/>
</dbReference>
<feature type="domain" description="Disease resistance R13L4/SHOC-2-like LRR" evidence="5">
    <location>
        <begin position="151"/>
        <end position="237"/>
    </location>
</feature>
<evidence type="ECO:0000313" key="7">
    <source>
        <dbReference type="Proteomes" id="UP000193944"/>
    </source>
</evidence>
<feature type="region of interest" description="Disordered" evidence="3">
    <location>
        <begin position="70"/>
        <end position="112"/>
    </location>
</feature>
<feature type="region of interest" description="Disordered" evidence="3">
    <location>
        <begin position="354"/>
        <end position="468"/>
    </location>
</feature>
<evidence type="ECO:0000256" key="1">
    <source>
        <dbReference type="ARBA" id="ARBA00022614"/>
    </source>
</evidence>
<feature type="transmembrane region" description="Helical" evidence="4">
    <location>
        <begin position="294"/>
        <end position="317"/>
    </location>
</feature>
<reference evidence="6 7" key="2">
    <citation type="submission" date="2016-08" db="EMBL/GenBank/DDBJ databases">
        <title>Pervasive Adenine N6-methylation of Active Genes in Fungi.</title>
        <authorList>
            <consortium name="DOE Joint Genome Institute"/>
            <person name="Mondo S.J."/>
            <person name="Dannebaum R.O."/>
            <person name="Kuo R.C."/>
            <person name="Labutti K."/>
            <person name="Haridas S."/>
            <person name="Kuo A."/>
            <person name="Salamov A."/>
            <person name="Ahrendt S.R."/>
            <person name="Lipzen A."/>
            <person name="Sullivan W."/>
            <person name="Andreopoulos W.B."/>
            <person name="Clum A."/>
            <person name="Lindquist E."/>
            <person name="Daum C."/>
            <person name="Ramamoorthy G.K."/>
            <person name="Gryganskyi A."/>
            <person name="Culley D."/>
            <person name="Magnuson J.K."/>
            <person name="James T.Y."/>
            <person name="O'Malley M.A."/>
            <person name="Stajich J.E."/>
            <person name="Spatafora J.W."/>
            <person name="Visel A."/>
            <person name="Grigoriev I.V."/>
        </authorList>
    </citation>
    <scope>NUCLEOTIDE SEQUENCE [LARGE SCALE GENOMIC DNA]</scope>
    <source>
        <strain evidence="6 7">S4</strain>
    </source>
</reference>
<dbReference type="EMBL" id="MCFG01000008">
    <property type="protein sequence ID" value="ORX87491.1"/>
    <property type="molecule type" value="Genomic_DNA"/>
</dbReference>
<keyword evidence="2" id="KW-0677">Repeat</keyword>
<evidence type="ECO:0000256" key="2">
    <source>
        <dbReference type="ARBA" id="ARBA00022737"/>
    </source>
</evidence>
<dbReference type="FunFam" id="3.80.10.10:FF:000041">
    <property type="entry name" value="LRR receptor-like serine/threonine-protein kinase ERECTA"/>
    <property type="match status" value="1"/>
</dbReference>
<dbReference type="Proteomes" id="UP000193944">
    <property type="component" value="Unassembled WGS sequence"/>
</dbReference>
<dbReference type="PANTHER" id="PTHR48007:SF73">
    <property type="entry name" value="LEUCINE-RICH REPEAT-CONTAINING N-TERMINAL PLANT-TYPE DOMAIN-CONTAINING PROTEIN"/>
    <property type="match status" value="1"/>
</dbReference>
<proteinExistence type="predicted"/>
<feature type="compositionally biased region" description="Low complexity" evidence="3">
    <location>
        <begin position="425"/>
        <end position="440"/>
    </location>
</feature>
<keyword evidence="7" id="KW-1185">Reference proteome</keyword>
<comment type="caution">
    <text evidence="6">The sequence shown here is derived from an EMBL/GenBank/DDBJ whole genome shotgun (WGS) entry which is preliminary data.</text>
</comment>
<dbReference type="InterPro" id="IPR032675">
    <property type="entry name" value="LRR_dom_sf"/>
</dbReference>
<gene>
    <name evidence="6" type="ORF">BCR32DRAFT_154431</name>
</gene>
<keyword evidence="4" id="KW-1133">Transmembrane helix</keyword>
<dbReference type="InterPro" id="IPR055414">
    <property type="entry name" value="LRR_R13L4/SHOC2-like"/>
</dbReference>
<feature type="compositionally biased region" description="Polar residues" evidence="3">
    <location>
        <begin position="375"/>
        <end position="385"/>
    </location>
</feature>
<evidence type="ECO:0000256" key="4">
    <source>
        <dbReference type="SAM" id="Phobius"/>
    </source>
</evidence>
<evidence type="ECO:0000313" key="6">
    <source>
        <dbReference type="EMBL" id="ORX87491.1"/>
    </source>
</evidence>
<protein>
    <recommendedName>
        <fullName evidence="5">Disease resistance R13L4/SHOC-2-like LRR domain-containing protein</fullName>
    </recommendedName>
</protein>